<dbReference type="OrthoDB" id="10249065at2759"/>
<accession>A0A1Q9F0A3</accession>
<evidence type="ECO:0000313" key="4">
    <source>
        <dbReference type="Proteomes" id="UP000186817"/>
    </source>
</evidence>
<gene>
    <name evidence="3" type="ORF">AK812_SmicGene2972</name>
</gene>
<evidence type="ECO:0000256" key="2">
    <source>
        <dbReference type="SAM" id="SignalP"/>
    </source>
</evidence>
<keyword evidence="2" id="KW-0732">Signal</keyword>
<comment type="caution">
    <text evidence="3">The sequence shown here is derived from an EMBL/GenBank/DDBJ whole genome shotgun (WGS) entry which is preliminary data.</text>
</comment>
<proteinExistence type="predicted"/>
<keyword evidence="4" id="KW-1185">Reference proteome</keyword>
<organism evidence="3 4">
    <name type="scientific">Symbiodinium microadriaticum</name>
    <name type="common">Dinoflagellate</name>
    <name type="synonym">Zooxanthella microadriatica</name>
    <dbReference type="NCBI Taxonomy" id="2951"/>
    <lineage>
        <taxon>Eukaryota</taxon>
        <taxon>Sar</taxon>
        <taxon>Alveolata</taxon>
        <taxon>Dinophyceae</taxon>
        <taxon>Suessiales</taxon>
        <taxon>Symbiodiniaceae</taxon>
        <taxon>Symbiodinium</taxon>
    </lineage>
</organism>
<sequence>MTARMMLMLTLVLRAIVDYDDHDNAMTLWAWDIVQIGSAPIQTKPGFHGRLAADLPHHMFVLSAVLGPSAATVILVMVLDVRVSSWLSDVVDVLFPWQVLWIALVAYFLFGVIGAMWHENKILHKALLKVNYHPAVAPPPMQAQVEQHIVSNSSFIVG</sequence>
<evidence type="ECO:0000313" key="3">
    <source>
        <dbReference type="EMBL" id="OLQ13079.1"/>
    </source>
</evidence>
<protein>
    <submittedName>
        <fullName evidence="3">Uncharacterized protein</fullName>
    </submittedName>
</protein>
<feature type="chain" id="PRO_5012186867" evidence="2">
    <location>
        <begin position="16"/>
        <end position="158"/>
    </location>
</feature>
<feature type="signal peptide" evidence="2">
    <location>
        <begin position="1"/>
        <end position="15"/>
    </location>
</feature>
<feature type="transmembrane region" description="Helical" evidence="1">
    <location>
        <begin position="59"/>
        <end position="79"/>
    </location>
</feature>
<keyword evidence="1" id="KW-1133">Transmembrane helix</keyword>
<name>A0A1Q9F0A3_SYMMI</name>
<dbReference type="EMBL" id="LSRX01000033">
    <property type="protein sequence ID" value="OLQ13079.1"/>
    <property type="molecule type" value="Genomic_DNA"/>
</dbReference>
<dbReference type="AlphaFoldDB" id="A0A1Q9F0A3"/>
<feature type="transmembrane region" description="Helical" evidence="1">
    <location>
        <begin position="99"/>
        <end position="117"/>
    </location>
</feature>
<evidence type="ECO:0000256" key="1">
    <source>
        <dbReference type="SAM" id="Phobius"/>
    </source>
</evidence>
<keyword evidence="1" id="KW-0812">Transmembrane</keyword>
<keyword evidence="1" id="KW-0472">Membrane</keyword>
<reference evidence="3 4" key="1">
    <citation type="submission" date="2016-02" db="EMBL/GenBank/DDBJ databases">
        <title>Genome analysis of coral dinoflagellate symbionts highlights evolutionary adaptations to a symbiotic lifestyle.</title>
        <authorList>
            <person name="Aranda M."/>
            <person name="Li Y."/>
            <person name="Liew Y.J."/>
            <person name="Baumgarten S."/>
            <person name="Simakov O."/>
            <person name="Wilson M."/>
            <person name="Piel J."/>
            <person name="Ashoor H."/>
            <person name="Bougouffa S."/>
            <person name="Bajic V.B."/>
            <person name="Ryu T."/>
            <person name="Ravasi T."/>
            <person name="Bayer T."/>
            <person name="Micklem G."/>
            <person name="Kim H."/>
            <person name="Bhak J."/>
            <person name="Lajeunesse T.C."/>
            <person name="Voolstra C.R."/>
        </authorList>
    </citation>
    <scope>NUCLEOTIDE SEQUENCE [LARGE SCALE GENOMIC DNA]</scope>
    <source>
        <strain evidence="3 4">CCMP2467</strain>
    </source>
</reference>
<dbReference type="Proteomes" id="UP000186817">
    <property type="component" value="Unassembled WGS sequence"/>
</dbReference>